<gene>
    <name evidence="1" type="ORF">BGZ95_000300</name>
</gene>
<keyword evidence="2" id="KW-1185">Reference proteome</keyword>
<evidence type="ECO:0008006" key="3">
    <source>
        <dbReference type="Google" id="ProtNLM"/>
    </source>
</evidence>
<name>A0AAD4D8H5_9FUNG</name>
<sequence>RAEWLEFYSTFFNLEESAQKLTASINNNYNCFKTAANAKPTKPVVAWSSYIAPSTFNNNTASWSLSGADYKKILTVDAGATFYNGTDKGTFTNSADFLAAMKTVDVVIDETFDGSDMTAFLKNYQLASASPADYKFLQNKAVFRQDGLVNPNDGRDWFGAGVAMADAILQDVVRAVHPDALPQDVGGDKGNAANKAVAGSALTAFFGLLAAALVL</sequence>
<evidence type="ECO:0000313" key="2">
    <source>
        <dbReference type="Proteomes" id="UP001194580"/>
    </source>
</evidence>
<accession>A0AAD4D8H5</accession>
<dbReference type="PANTHER" id="PTHR38360">
    <property type="entry name" value="OS03G0120000 PROTEIN"/>
    <property type="match status" value="1"/>
</dbReference>
<evidence type="ECO:0000313" key="1">
    <source>
        <dbReference type="EMBL" id="KAG0271833.1"/>
    </source>
</evidence>
<reference evidence="1" key="1">
    <citation type="journal article" date="2020" name="Fungal Divers.">
        <title>Resolving the Mortierellaceae phylogeny through synthesis of multi-gene phylogenetics and phylogenomics.</title>
        <authorList>
            <person name="Vandepol N."/>
            <person name="Liber J."/>
            <person name="Desiro A."/>
            <person name="Na H."/>
            <person name="Kennedy M."/>
            <person name="Barry K."/>
            <person name="Grigoriev I.V."/>
            <person name="Miller A.N."/>
            <person name="O'Donnell K."/>
            <person name="Stajich J.E."/>
            <person name="Bonito G."/>
        </authorList>
    </citation>
    <scope>NUCLEOTIDE SEQUENCE</scope>
    <source>
        <strain evidence="1">NRRL 28262</strain>
    </source>
</reference>
<feature type="non-terminal residue" evidence="1">
    <location>
        <position position="1"/>
    </location>
</feature>
<proteinExistence type="predicted"/>
<comment type="caution">
    <text evidence="1">The sequence shown here is derived from an EMBL/GenBank/DDBJ whole genome shotgun (WGS) entry which is preliminary data.</text>
</comment>
<dbReference type="PANTHER" id="PTHR38360:SF1">
    <property type="entry name" value="F12P19.7"/>
    <property type="match status" value="1"/>
</dbReference>
<protein>
    <recommendedName>
        <fullName evidence="3">Periplasmic binding protein</fullName>
    </recommendedName>
</protein>
<dbReference type="Proteomes" id="UP001194580">
    <property type="component" value="Unassembled WGS sequence"/>
</dbReference>
<dbReference type="AlphaFoldDB" id="A0AAD4D8H5"/>
<organism evidence="1 2">
    <name type="scientific">Linnemannia exigua</name>
    <dbReference type="NCBI Taxonomy" id="604196"/>
    <lineage>
        <taxon>Eukaryota</taxon>
        <taxon>Fungi</taxon>
        <taxon>Fungi incertae sedis</taxon>
        <taxon>Mucoromycota</taxon>
        <taxon>Mortierellomycotina</taxon>
        <taxon>Mortierellomycetes</taxon>
        <taxon>Mortierellales</taxon>
        <taxon>Mortierellaceae</taxon>
        <taxon>Linnemannia</taxon>
    </lineage>
</organism>
<dbReference type="SUPFAM" id="SSF53807">
    <property type="entry name" value="Helical backbone' metal receptor"/>
    <property type="match status" value="1"/>
</dbReference>
<dbReference type="EMBL" id="JAAAIL010001050">
    <property type="protein sequence ID" value="KAG0271833.1"/>
    <property type="molecule type" value="Genomic_DNA"/>
</dbReference>